<comment type="similarity">
    <text evidence="1">Belongs to the OmpW/AlkL family.</text>
</comment>
<organism evidence="3 4">
    <name type="scientific">Minwuia thermotolerans</name>
    <dbReference type="NCBI Taxonomy" id="2056226"/>
    <lineage>
        <taxon>Bacteria</taxon>
        <taxon>Pseudomonadati</taxon>
        <taxon>Pseudomonadota</taxon>
        <taxon>Alphaproteobacteria</taxon>
        <taxon>Minwuiales</taxon>
        <taxon>Minwuiaceae</taxon>
        <taxon>Minwuia</taxon>
    </lineage>
</organism>
<dbReference type="Proteomes" id="UP000229498">
    <property type="component" value="Unassembled WGS sequence"/>
</dbReference>
<dbReference type="RefSeq" id="WP_109792772.1">
    <property type="nucleotide sequence ID" value="NZ_PHIG01000006.1"/>
</dbReference>
<keyword evidence="2" id="KW-0732">Signal</keyword>
<evidence type="ECO:0000313" key="4">
    <source>
        <dbReference type="Proteomes" id="UP000229498"/>
    </source>
</evidence>
<dbReference type="OrthoDB" id="9807574at2"/>
<dbReference type="InterPro" id="IPR011250">
    <property type="entry name" value="OMP/PagP_B-barrel"/>
</dbReference>
<dbReference type="GO" id="GO:0019867">
    <property type="term" value="C:outer membrane"/>
    <property type="evidence" value="ECO:0007669"/>
    <property type="project" value="InterPro"/>
</dbReference>
<evidence type="ECO:0000313" key="3">
    <source>
        <dbReference type="EMBL" id="PJK31304.1"/>
    </source>
</evidence>
<dbReference type="EMBL" id="PHIG01000006">
    <property type="protein sequence ID" value="PJK31304.1"/>
    <property type="molecule type" value="Genomic_DNA"/>
</dbReference>
<dbReference type="PANTHER" id="PTHR36920:SF1">
    <property type="entry name" value="OUTER MEMBRANE PROTEIN W"/>
    <property type="match status" value="1"/>
</dbReference>
<accession>A0A2M9G6H0</accession>
<protein>
    <recommendedName>
        <fullName evidence="5">OmpW family protein</fullName>
    </recommendedName>
</protein>
<evidence type="ECO:0008006" key="5">
    <source>
        <dbReference type="Google" id="ProtNLM"/>
    </source>
</evidence>
<comment type="caution">
    <text evidence="3">The sequence shown here is derived from an EMBL/GenBank/DDBJ whole genome shotgun (WGS) entry which is preliminary data.</text>
</comment>
<feature type="signal peptide" evidence="2">
    <location>
        <begin position="1"/>
        <end position="18"/>
    </location>
</feature>
<dbReference type="AlphaFoldDB" id="A0A2M9G6H0"/>
<keyword evidence="4" id="KW-1185">Reference proteome</keyword>
<proteinExistence type="inferred from homology"/>
<dbReference type="Pfam" id="PF03922">
    <property type="entry name" value="OmpW"/>
    <property type="match status" value="1"/>
</dbReference>
<dbReference type="InterPro" id="IPR005618">
    <property type="entry name" value="OMPW"/>
</dbReference>
<dbReference type="PANTHER" id="PTHR36920">
    <property type="match status" value="1"/>
</dbReference>
<evidence type="ECO:0000256" key="2">
    <source>
        <dbReference type="SAM" id="SignalP"/>
    </source>
</evidence>
<sequence>MKALINSAAALTMLAVSAALPAAPALAEAGDLLVRFRGIAVTPTGESGGVQPAFPGGSLTARTSVTPEFDFTYFVTDNIAAELILATSRHQIKGQGALAGVGNAADVWLLPPTLTLQYHFNPGGEFRPYLGAGLNYTVFYNEAANSNLVRAVGATSVDATNSLGWALQAGMDYDLGGNWVLNLDVKYINLDTNVKLTTGAGIQRTELNIDPLIIGLGLGYRFSL</sequence>
<dbReference type="Gene3D" id="2.40.160.20">
    <property type="match status" value="1"/>
</dbReference>
<evidence type="ECO:0000256" key="1">
    <source>
        <dbReference type="ARBA" id="ARBA00009330"/>
    </source>
</evidence>
<reference evidence="3 4" key="1">
    <citation type="submission" date="2017-11" db="EMBL/GenBank/DDBJ databases">
        <title>Draft genome sequence of Rhizobiales bacterium SY3-13.</title>
        <authorList>
            <person name="Sun C."/>
        </authorList>
    </citation>
    <scope>NUCLEOTIDE SEQUENCE [LARGE SCALE GENOMIC DNA]</scope>
    <source>
        <strain evidence="3 4">SY3-13</strain>
    </source>
</reference>
<dbReference type="GO" id="GO:0055085">
    <property type="term" value="P:transmembrane transport"/>
    <property type="evidence" value="ECO:0007669"/>
    <property type="project" value="TreeGrafter"/>
</dbReference>
<dbReference type="SUPFAM" id="SSF56925">
    <property type="entry name" value="OMPA-like"/>
    <property type="match status" value="1"/>
</dbReference>
<gene>
    <name evidence="3" type="ORF">CVT23_02265</name>
</gene>
<name>A0A2M9G6H0_9PROT</name>
<feature type="chain" id="PRO_5014721735" description="OmpW family protein" evidence="2">
    <location>
        <begin position="19"/>
        <end position="224"/>
    </location>
</feature>